<dbReference type="InterPro" id="IPR041118">
    <property type="entry name" value="Rx_N"/>
</dbReference>
<dbReference type="PANTHER" id="PTHR36766">
    <property type="entry name" value="PLANT BROAD-SPECTRUM MILDEW RESISTANCE PROTEIN RPW8"/>
    <property type="match status" value="1"/>
</dbReference>
<keyword evidence="8" id="KW-1185">Reference proteome</keyword>
<accession>A0AAD9XAZ7</accession>
<keyword evidence="1" id="KW-0677">Repeat</keyword>
<sequence length="260" mass="29608">MAAEVFVSPTVDLLLGKLGSFAYQQISLISGVEKDLEKLKKTLTTIKTGLLDAEKQQLHNKQVGVWLEELQEVFHDVEDVFDEFEVEALQRQVLAERGSIPKKVCNALSWPKSLAFRFNIGHKIKELRESLNAIAENQTKFGFKTIVENRINYIPRQRETQSYVVASEIIGMEKDKEDVIELLMDSPDYTNVSVIPIVGIAGLGKTALAKLVYNDRRIDECFDLKLWICVSDDFVEKNIMIDIIKSARRNQGWSLTFLDL</sequence>
<dbReference type="EMBL" id="JANJYI010000003">
    <property type="protein sequence ID" value="KAK2656030.1"/>
    <property type="molecule type" value="Genomic_DNA"/>
</dbReference>
<dbReference type="GO" id="GO:0005524">
    <property type="term" value="F:ATP binding"/>
    <property type="evidence" value="ECO:0007669"/>
    <property type="project" value="UniProtKB-KW"/>
</dbReference>
<dbReference type="PANTHER" id="PTHR36766:SF61">
    <property type="entry name" value="NB-ARC DOMAIN DISEASE RESISTANCE PROTEIN"/>
    <property type="match status" value="1"/>
</dbReference>
<evidence type="ECO:0000259" key="5">
    <source>
        <dbReference type="Pfam" id="PF00931"/>
    </source>
</evidence>
<keyword evidence="2" id="KW-0547">Nucleotide-binding</keyword>
<evidence type="ECO:0000256" key="3">
    <source>
        <dbReference type="ARBA" id="ARBA00022821"/>
    </source>
</evidence>
<evidence type="ECO:0000313" key="8">
    <source>
        <dbReference type="Proteomes" id="UP001280121"/>
    </source>
</evidence>
<gene>
    <name evidence="7" type="ORF">Ddye_009082</name>
</gene>
<keyword evidence="4" id="KW-0067">ATP-binding</keyword>
<name>A0AAD9XAZ7_9ROSI</name>
<protein>
    <recommendedName>
        <fullName evidence="9">Disease resistance protein RGA3</fullName>
    </recommendedName>
</protein>
<comment type="caution">
    <text evidence="7">The sequence shown here is derived from an EMBL/GenBank/DDBJ whole genome shotgun (WGS) entry which is preliminary data.</text>
</comment>
<proteinExistence type="predicted"/>
<dbReference type="InterPro" id="IPR038005">
    <property type="entry name" value="RX-like_CC"/>
</dbReference>
<feature type="domain" description="NB-ARC" evidence="5">
    <location>
        <begin position="173"/>
        <end position="247"/>
    </location>
</feature>
<organism evidence="7 8">
    <name type="scientific">Dipteronia dyeriana</name>
    <dbReference type="NCBI Taxonomy" id="168575"/>
    <lineage>
        <taxon>Eukaryota</taxon>
        <taxon>Viridiplantae</taxon>
        <taxon>Streptophyta</taxon>
        <taxon>Embryophyta</taxon>
        <taxon>Tracheophyta</taxon>
        <taxon>Spermatophyta</taxon>
        <taxon>Magnoliopsida</taxon>
        <taxon>eudicotyledons</taxon>
        <taxon>Gunneridae</taxon>
        <taxon>Pentapetalae</taxon>
        <taxon>rosids</taxon>
        <taxon>malvids</taxon>
        <taxon>Sapindales</taxon>
        <taxon>Sapindaceae</taxon>
        <taxon>Hippocastanoideae</taxon>
        <taxon>Acereae</taxon>
        <taxon>Dipteronia</taxon>
    </lineage>
</organism>
<dbReference type="Pfam" id="PF00931">
    <property type="entry name" value="NB-ARC"/>
    <property type="match status" value="1"/>
</dbReference>
<evidence type="ECO:0000256" key="2">
    <source>
        <dbReference type="ARBA" id="ARBA00022741"/>
    </source>
</evidence>
<dbReference type="Proteomes" id="UP001280121">
    <property type="component" value="Unassembled WGS sequence"/>
</dbReference>
<evidence type="ECO:0000259" key="6">
    <source>
        <dbReference type="Pfam" id="PF18052"/>
    </source>
</evidence>
<dbReference type="Pfam" id="PF18052">
    <property type="entry name" value="Rx_N"/>
    <property type="match status" value="1"/>
</dbReference>
<dbReference type="GO" id="GO:0006952">
    <property type="term" value="P:defense response"/>
    <property type="evidence" value="ECO:0007669"/>
    <property type="project" value="UniProtKB-KW"/>
</dbReference>
<dbReference type="CDD" id="cd14798">
    <property type="entry name" value="RX-CC_like"/>
    <property type="match status" value="1"/>
</dbReference>
<dbReference type="Gene3D" id="1.20.5.4130">
    <property type="match status" value="1"/>
</dbReference>
<evidence type="ECO:0000256" key="1">
    <source>
        <dbReference type="ARBA" id="ARBA00022737"/>
    </source>
</evidence>
<feature type="domain" description="Disease resistance N-terminal" evidence="6">
    <location>
        <begin position="11"/>
        <end position="99"/>
    </location>
</feature>
<dbReference type="Gene3D" id="3.40.50.300">
    <property type="entry name" value="P-loop containing nucleotide triphosphate hydrolases"/>
    <property type="match status" value="1"/>
</dbReference>
<evidence type="ECO:0008006" key="9">
    <source>
        <dbReference type="Google" id="ProtNLM"/>
    </source>
</evidence>
<dbReference type="SUPFAM" id="SSF52540">
    <property type="entry name" value="P-loop containing nucleoside triphosphate hydrolases"/>
    <property type="match status" value="1"/>
</dbReference>
<evidence type="ECO:0000313" key="7">
    <source>
        <dbReference type="EMBL" id="KAK2656030.1"/>
    </source>
</evidence>
<dbReference type="GO" id="GO:0043531">
    <property type="term" value="F:ADP binding"/>
    <property type="evidence" value="ECO:0007669"/>
    <property type="project" value="InterPro"/>
</dbReference>
<dbReference type="AlphaFoldDB" id="A0AAD9XAZ7"/>
<keyword evidence="3" id="KW-0611">Plant defense</keyword>
<dbReference type="InterPro" id="IPR027417">
    <property type="entry name" value="P-loop_NTPase"/>
</dbReference>
<dbReference type="InterPro" id="IPR002182">
    <property type="entry name" value="NB-ARC"/>
</dbReference>
<reference evidence="7" key="1">
    <citation type="journal article" date="2023" name="Plant J.">
        <title>Genome sequences and population genomics provide insights into the demographic history, inbreeding, and mutation load of two 'living fossil' tree species of Dipteronia.</title>
        <authorList>
            <person name="Feng Y."/>
            <person name="Comes H.P."/>
            <person name="Chen J."/>
            <person name="Zhu S."/>
            <person name="Lu R."/>
            <person name="Zhang X."/>
            <person name="Li P."/>
            <person name="Qiu J."/>
            <person name="Olsen K.M."/>
            <person name="Qiu Y."/>
        </authorList>
    </citation>
    <scope>NUCLEOTIDE SEQUENCE</scope>
    <source>
        <strain evidence="7">KIB01</strain>
    </source>
</reference>
<evidence type="ECO:0000256" key="4">
    <source>
        <dbReference type="ARBA" id="ARBA00022840"/>
    </source>
</evidence>